<reference evidence="10" key="1">
    <citation type="journal article" date="2021" name="PeerJ">
        <title>Extensive microbial diversity within the chicken gut microbiome revealed by metagenomics and culture.</title>
        <authorList>
            <person name="Gilroy R."/>
            <person name="Ravi A."/>
            <person name="Getino M."/>
            <person name="Pursley I."/>
            <person name="Horton D.L."/>
            <person name="Alikhan N.F."/>
            <person name="Baker D."/>
            <person name="Gharbi K."/>
            <person name="Hall N."/>
            <person name="Watson M."/>
            <person name="Adriaenssens E.M."/>
            <person name="Foster-Nyarko E."/>
            <person name="Jarju S."/>
            <person name="Secka A."/>
            <person name="Antonio M."/>
            <person name="Oren A."/>
            <person name="Chaudhuri R.R."/>
            <person name="La Ragione R."/>
            <person name="Hildebrand F."/>
            <person name="Pallen M.J."/>
        </authorList>
    </citation>
    <scope>NUCLEOTIDE SEQUENCE</scope>
    <source>
        <strain evidence="10">14975</strain>
    </source>
</reference>
<evidence type="ECO:0000256" key="5">
    <source>
        <dbReference type="ARBA" id="ARBA00023136"/>
    </source>
</evidence>
<feature type="domain" description="ABC3 transporter permease C-terminal" evidence="8">
    <location>
        <begin position="335"/>
        <end position="448"/>
    </location>
</feature>
<protein>
    <submittedName>
        <fullName evidence="10">ABC transporter permease</fullName>
    </submittedName>
</protein>
<reference evidence="10" key="2">
    <citation type="submission" date="2021-04" db="EMBL/GenBank/DDBJ databases">
        <authorList>
            <person name="Gilroy R."/>
        </authorList>
    </citation>
    <scope>NUCLEOTIDE SEQUENCE</scope>
    <source>
        <strain evidence="10">14975</strain>
    </source>
</reference>
<gene>
    <name evidence="10" type="ORF">H9862_08145</name>
</gene>
<proteinExistence type="inferred from homology"/>
<dbReference type="InterPro" id="IPR025857">
    <property type="entry name" value="MacB_PCD"/>
</dbReference>
<evidence type="ECO:0000259" key="9">
    <source>
        <dbReference type="Pfam" id="PF12704"/>
    </source>
</evidence>
<evidence type="ECO:0000256" key="7">
    <source>
        <dbReference type="SAM" id="Phobius"/>
    </source>
</evidence>
<accession>A0A9D1VCA5</accession>
<evidence type="ECO:0000256" key="6">
    <source>
        <dbReference type="ARBA" id="ARBA00038076"/>
    </source>
</evidence>
<dbReference type="EMBL" id="DXFQ01000153">
    <property type="protein sequence ID" value="HIX20552.1"/>
    <property type="molecule type" value="Genomic_DNA"/>
</dbReference>
<feature type="domain" description="MacB-like periplasmic core" evidence="9">
    <location>
        <begin position="22"/>
        <end position="291"/>
    </location>
</feature>
<dbReference type="AlphaFoldDB" id="A0A9D1VCA5"/>
<dbReference type="Proteomes" id="UP000823964">
    <property type="component" value="Unassembled WGS sequence"/>
</dbReference>
<evidence type="ECO:0000256" key="1">
    <source>
        <dbReference type="ARBA" id="ARBA00004651"/>
    </source>
</evidence>
<keyword evidence="4 7" id="KW-1133">Transmembrane helix</keyword>
<comment type="similarity">
    <text evidence="6">Belongs to the ABC-4 integral membrane protein family.</text>
</comment>
<evidence type="ECO:0000313" key="11">
    <source>
        <dbReference type="Proteomes" id="UP000823964"/>
    </source>
</evidence>
<evidence type="ECO:0000256" key="3">
    <source>
        <dbReference type="ARBA" id="ARBA00022692"/>
    </source>
</evidence>
<comment type="subcellular location">
    <subcellularLocation>
        <location evidence="1">Cell membrane</location>
        <topology evidence="1">Multi-pass membrane protein</topology>
    </subcellularLocation>
</comment>
<keyword evidence="2" id="KW-1003">Cell membrane</keyword>
<keyword evidence="3 7" id="KW-0812">Transmembrane</keyword>
<dbReference type="GO" id="GO:0005886">
    <property type="term" value="C:plasma membrane"/>
    <property type="evidence" value="ECO:0007669"/>
    <property type="project" value="UniProtKB-SubCell"/>
</dbReference>
<feature type="transmembrane region" description="Helical" evidence="7">
    <location>
        <begin position="21"/>
        <end position="39"/>
    </location>
</feature>
<dbReference type="InterPro" id="IPR003838">
    <property type="entry name" value="ABC3_permease_C"/>
</dbReference>
<evidence type="ECO:0000259" key="8">
    <source>
        <dbReference type="Pfam" id="PF02687"/>
    </source>
</evidence>
<dbReference type="Pfam" id="PF02687">
    <property type="entry name" value="FtsX"/>
    <property type="match status" value="1"/>
</dbReference>
<dbReference type="Pfam" id="PF12704">
    <property type="entry name" value="MacB_PCD"/>
    <property type="match status" value="1"/>
</dbReference>
<feature type="transmembrane region" description="Helical" evidence="7">
    <location>
        <begin position="332"/>
        <end position="356"/>
    </location>
</feature>
<evidence type="ECO:0000256" key="4">
    <source>
        <dbReference type="ARBA" id="ARBA00022989"/>
    </source>
</evidence>
<keyword evidence="5 7" id="KW-0472">Membrane</keyword>
<dbReference type="GO" id="GO:0022857">
    <property type="term" value="F:transmembrane transporter activity"/>
    <property type="evidence" value="ECO:0007669"/>
    <property type="project" value="TreeGrafter"/>
</dbReference>
<dbReference type="PANTHER" id="PTHR30572">
    <property type="entry name" value="MEMBRANE COMPONENT OF TRANSPORTER-RELATED"/>
    <property type="match status" value="1"/>
</dbReference>
<evidence type="ECO:0000313" key="10">
    <source>
        <dbReference type="EMBL" id="HIX20552.1"/>
    </source>
</evidence>
<dbReference type="PANTHER" id="PTHR30572:SF4">
    <property type="entry name" value="ABC TRANSPORTER PERMEASE YTRF"/>
    <property type="match status" value="1"/>
</dbReference>
<feature type="transmembrane region" description="Helical" evidence="7">
    <location>
        <begin position="376"/>
        <end position="399"/>
    </location>
</feature>
<sequence length="455" mass="48252">MKFGPLLLTCINALIRNPMRAMLTVLGIVIGIAAVVAIMEIGNGSKKQIADQMAGLGADVINVFSASTRTAGVSGGMNTRASIYAEDADAIVKECGDTVETATPVVRANAQVIVGNKNWSPNSIVGGNENYLDIEGWEVDSGSPFTKEHVTNSSRVCLIGSTIARELFEGEDPIGKDIRIKDVMFTVIGVLATKGADMGGNDKDDCIILPWSSVRTRLKGASNEATITAGGAANRSSVSSTDTFSTSAVDFYPGSDLQPFTNAPHPLRTLTVDFISVKVKDVTTISQTMDDMAAVLRRQHRLEPGVLDDFTLRDRAQFTKMVTSTADTMSTLLIAVAMISLVVGGVGIMNIMMVSVTERTKEIGLRMAVGARPVDIMWQFLLEAVLLCITGGILGIALGRTISLVVAAKTGLPVESSPTAMLLAVSVSAIIGIIFGWYPAYKGSKLDPIDALHHE</sequence>
<dbReference type="InterPro" id="IPR050250">
    <property type="entry name" value="Macrolide_Exporter_MacB"/>
</dbReference>
<comment type="caution">
    <text evidence="10">The sequence shown here is derived from an EMBL/GenBank/DDBJ whole genome shotgun (WGS) entry which is preliminary data.</text>
</comment>
<feature type="transmembrane region" description="Helical" evidence="7">
    <location>
        <begin position="419"/>
        <end position="438"/>
    </location>
</feature>
<evidence type="ECO:0000256" key="2">
    <source>
        <dbReference type="ARBA" id="ARBA00022475"/>
    </source>
</evidence>
<organism evidence="10 11">
    <name type="scientific">Candidatus Akkermansia intestinigallinarum</name>
    <dbReference type="NCBI Taxonomy" id="2838431"/>
    <lineage>
        <taxon>Bacteria</taxon>
        <taxon>Pseudomonadati</taxon>
        <taxon>Verrucomicrobiota</taxon>
        <taxon>Verrucomicrobiia</taxon>
        <taxon>Verrucomicrobiales</taxon>
        <taxon>Akkermansiaceae</taxon>
        <taxon>Akkermansia</taxon>
    </lineage>
</organism>
<name>A0A9D1VCA5_9BACT</name>